<dbReference type="GO" id="GO:0042162">
    <property type="term" value="F:telomeric DNA binding"/>
    <property type="evidence" value="ECO:0007669"/>
    <property type="project" value="TreeGrafter"/>
</dbReference>
<organism evidence="3 4">
    <name type="scientific">Rotaria magnacalcarata</name>
    <dbReference type="NCBI Taxonomy" id="392030"/>
    <lineage>
        <taxon>Eukaryota</taxon>
        <taxon>Metazoa</taxon>
        <taxon>Spiralia</taxon>
        <taxon>Gnathifera</taxon>
        <taxon>Rotifera</taxon>
        <taxon>Eurotatoria</taxon>
        <taxon>Bdelloidea</taxon>
        <taxon>Philodinida</taxon>
        <taxon>Philodinidae</taxon>
        <taxon>Rotaria</taxon>
    </lineage>
</organism>
<name>A0A8S2IYI9_9BILA</name>
<feature type="domain" description="VWFA" evidence="2">
    <location>
        <begin position="7"/>
        <end position="163"/>
    </location>
</feature>
<evidence type="ECO:0000313" key="3">
    <source>
        <dbReference type="EMBL" id="CAF3783602.1"/>
    </source>
</evidence>
<dbReference type="GO" id="GO:0006303">
    <property type="term" value="P:double-strand break repair via nonhomologous end joining"/>
    <property type="evidence" value="ECO:0007669"/>
    <property type="project" value="TreeGrafter"/>
</dbReference>
<evidence type="ECO:0000313" key="4">
    <source>
        <dbReference type="Proteomes" id="UP000681967"/>
    </source>
</evidence>
<dbReference type="GO" id="GO:0000723">
    <property type="term" value="P:telomere maintenance"/>
    <property type="evidence" value="ECO:0007669"/>
    <property type="project" value="TreeGrafter"/>
</dbReference>
<proteinExistence type="predicted"/>
<gene>
    <name evidence="3" type="ORF">BYL167_LOCUS2066</name>
</gene>
<dbReference type="InterPro" id="IPR005161">
    <property type="entry name" value="Ku_N"/>
</dbReference>
<dbReference type="PANTHER" id="PTHR12604:SF4">
    <property type="entry name" value="X-RAY REPAIR CROSS-COMPLEMENTING PROTEIN 5"/>
    <property type="match status" value="1"/>
</dbReference>
<dbReference type="GO" id="GO:0003690">
    <property type="term" value="F:double-stranded DNA binding"/>
    <property type="evidence" value="ECO:0007669"/>
    <property type="project" value="TreeGrafter"/>
</dbReference>
<evidence type="ECO:0000259" key="2">
    <source>
        <dbReference type="PROSITE" id="PS50234"/>
    </source>
</evidence>
<dbReference type="Pfam" id="PF03731">
    <property type="entry name" value="Ku_N"/>
    <property type="match status" value="1"/>
</dbReference>
<dbReference type="Proteomes" id="UP000681967">
    <property type="component" value="Unassembled WGS sequence"/>
</dbReference>
<feature type="compositionally biased region" description="Basic and acidic residues" evidence="1">
    <location>
        <begin position="175"/>
        <end position="190"/>
    </location>
</feature>
<feature type="region of interest" description="Disordered" evidence="1">
    <location>
        <begin position="163"/>
        <end position="190"/>
    </location>
</feature>
<protein>
    <recommendedName>
        <fullName evidence="2">VWFA domain-containing protein</fullName>
    </recommendedName>
</protein>
<sequence>MANNKEAMALVVDIGAGMSEAAPGFDSPLQITSDVLQMIVQRKMFQQSKDELALILYGTDETNNDLADENNYQNINVAFSLSPANWHLFEEIQKIKPGNAPADLVDAIVVAADHLRRETEGKRGFVAKRVLLFTNAATPFNDHSLKIILESLRRQDIIVDAIGPTWGQQDDDNQHDENDRPDSPMHTSEH</sequence>
<evidence type="ECO:0000256" key="1">
    <source>
        <dbReference type="SAM" id="MobiDB-lite"/>
    </source>
</evidence>
<comment type="caution">
    <text evidence="3">The sequence shown here is derived from an EMBL/GenBank/DDBJ whole genome shotgun (WGS) entry which is preliminary data.</text>
</comment>
<dbReference type="EMBL" id="CAJOBH010000344">
    <property type="protein sequence ID" value="CAF3783602.1"/>
    <property type="molecule type" value="Genomic_DNA"/>
</dbReference>
<dbReference type="InterPro" id="IPR036465">
    <property type="entry name" value="vWFA_dom_sf"/>
</dbReference>
<dbReference type="GO" id="GO:0043564">
    <property type="term" value="C:Ku70:Ku80 complex"/>
    <property type="evidence" value="ECO:0007669"/>
    <property type="project" value="TreeGrafter"/>
</dbReference>
<dbReference type="PANTHER" id="PTHR12604">
    <property type="entry name" value="KU AUTOANTIGEN DNA HELICASE"/>
    <property type="match status" value="1"/>
</dbReference>
<reference evidence="3" key="1">
    <citation type="submission" date="2021-02" db="EMBL/GenBank/DDBJ databases">
        <authorList>
            <person name="Nowell W R."/>
        </authorList>
    </citation>
    <scope>NUCLEOTIDE SEQUENCE</scope>
</reference>
<dbReference type="PROSITE" id="PS50234">
    <property type="entry name" value="VWFA"/>
    <property type="match status" value="1"/>
</dbReference>
<dbReference type="SUPFAM" id="SSF53300">
    <property type="entry name" value="vWA-like"/>
    <property type="match status" value="1"/>
</dbReference>
<dbReference type="Gene3D" id="3.40.50.410">
    <property type="entry name" value="von Willebrand factor, type A domain"/>
    <property type="match status" value="1"/>
</dbReference>
<accession>A0A8S2IYI9</accession>
<feature type="non-terminal residue" evidence="3">
    <location>
        <position position="1"/>
    </location>
</feature>
<dbReference type="InterPro" id="IPR002035">
    <property type="entry name" value="VWF_A"/>
</dbReference>
<dbReference type="AlphaFoldDB" id="A0A8S2IYI9"/>